<dbReference type="EMBL" id="JBHSAJ010000006">
    <property type="protein sequence ID" value="MFC3933789.1"/>
    <property type="molecule type" value="Genomic_DNA"/>
</dbReference>
<feature type="compositionally biased region" description="Basic and acidic residues" evidence="1">
    <location>
        <begin position="15"/>
        <end position="24"/>
    </location>
</feature>
<evidence type="ECO:0000313" key="3">
    <source>
        <dbReference type="Proteomes" id="UP001595693"/>
    </source>
</evidence>
<evidence type="ECO:0000256" key="1">
    <source>
        <dbReference type="SAM" id="MobiDB-lite"/>
    </source>
</evidence>
<comment type="caution">
    <text evidence="2">The sequence shown here is derived from an EMBL/GenBank/DDBJ whole genome shotgun (WGS) entry which is preliminary data.</text>
</comment>
<proteinExistence type="predicted"/>
<evidence type="ECO:0000313" key="2">
    <source>
        <dbReference type="EMBL" id="MFC3933789.1"/>
    </source>
</evidence>
<accession>A0ABV8D6Q8</accession>
<organism evidence="2 3">
    <name type="scientific">Acidovorax facilis</name>
    <dbReference type="NCBI Taxonomy" id="12917"/>
    <lineage>
        <taxon>Bacteria</taxon>
        <taxon>Pseudomonadati</taxon>
        <taxon>Pseudomonadota</taxon>
        <taxon>Betaproteobacteria</taxon>
        <taxon>Burkholderiales</taxon>
        <taxon>Comamonadaceae</taxon>
        <taxon>Acidovorax</taxon>
    </lineage>
</organism>
<feature type="region of interest" description="Disordered" evidence="1">
    <location>
        <begin position="1"/>
        <end position="38"/>
    </location>
</feature>
<dbReference type="Proteomes" id="UP001595693">
    <property type="component" value="Unassembled WGS sequence"/>
</dbReference>
<name>A0ABV8D6Q8_9BURK</name>
<protein>
    <submittedName>
        <fullName evidence="2">Uncharacterized protein</fullName>
    </submittedName>
</protein>
<sequence>MTANALHPGSAASDVSRHHGERRPAAIASPQGSTGLGGNTLAQIVEENCPGTQASAGVVIEHLDAQAGTWQFSMDEGQTWRAIRTDLINRDGNLGLALDCDARLRVLPFGGHRVSGVRVAFHTVQRRHGQGNGSYRAYASDEREEGCSRTVTLVLGLSAINGAPPAVHVPRPRNKRALVQRAAAAAGAAGTSLSGSMALA</sequence>
<dbReference type="RefSeq" id="WP_055393192.1">
    <property type="nucleotide sequence ID" value="NZ_JAMXAX010000008.1"/>
</dbReference>
<reference evidence="3" key="1">
    <citation type="journal article" date="2019" name="Int. J. Syst. Evol. Microbiol.">
        <title>The Global Catalogue of Microorganisms (GCM) 10K type strain sequencing project: providing services to taxonomists for standard genome sequencing and annotation.</title>
        <authorList>
            <consortium name="The Broad Institute Genomics Platform"/>
            <consortium name="The Broad Institute Genome Sequencing Center for Infectious Disease"/>
            <person name="Wu L."/>
            <person name="Ma J."/>
        </authorList>
    </citation>
    <scope>NUCLEOTIDE SEQUENCE [LARGE SCALE GENOMIC DNA]</scope>
    <source>
        <strain evidence="3">CCUG 2113</strain>
    </source>
</reference>
<keyword evidence="3" id="KW-1185">Reference proteome</keyword>
<gene>
    <name evidence="2" type="ORF">ACFOW3_04040</name>
</gene>